<dbReference type="Pfam" id="PF07690">
    <property type="entry name" value="MFS_1"/>
    <property type="match status" value="1"/>
</dbReference>
<dbReference type="EMBL" id="ML976685">
    <property type="protein sequence ID" value="KAF1972704.1"/>
    <property type="molecule type" value="Genomic_DNA"/>
</dbReference>
<evidence type="ECO:0000259" key="6">
    <source>
        <dbReference type="PROSITE" id="PS50850"/>
    </source>
</evidence>
<feature type="transmembrane region" description="Helical" evidence="5">
    <location>
        <begin position="54"/>
        <end position="78"/>
    </location>
</feature>
<keyword evidence="2 5" id="KW-0812">Transmembrane</keyword>
<dbReference type="PROSITE" id="PS50850">
    <property type="entry name" value="MFS"/>
    <property type="match status" value="1"/>
</dbReference>
<evidence type="ECO:0000313" key="8">
    <source>
        <dbReference type="Proteomes" id="UP000800036"/>
    </source>
</evidence>
<evidence type="ECO:0000256" key="5">
    <source>
        <dbReference type="SAM" id="Phobius"/>
    </source>
</evidence>
<dbReference type="Proteomes" id="UP000800036">
    <property type="component" value="Unassembled WGS sequence"/>
</dbReference>
<evidence type="ECO:0000256" key="3">
    <source>
        <dbReference type="ARBA" id="ARBA00022989"/>
    </source>
</evidence>
<proteinExistence type="predicted"/>
<dbReference type="AlphaFoldDB" id="A0A6A5V6K8"/>
<name>A0A6A5V6K8_9PLEO</name>
<dbReference type="FunFam" id="1.20.1250.20:FF:000286">
    <property type="entry name" value="MFS efflux transporter"/>
    <property type="match status" value="1"/>
</dbReference>
<feature type="transmembrane region" description="Helical" evidence="5">
    <location>
        <begin position="390"/>
        <end position="414"/>
    </location>
</feature>
<evidence type="ECO:0000313" key="7">
    <source>
        <dbReference type="EMBL" id="KAF1972704.1"/>
    </source>
</evidence>
<evidence type="ECO:0000256" key="1">
    <source>
        <dbReference type="ARBA" id="ARBA00004141"/>
    </source>
</evidence>
<feature type="domain" description="Major facilitator superfamily (MFS) profile" evidence="6">
    <location>
        <begin position="53"/>
        <end position="443"/>
    </location>
</feature>
<keyword evidence="3 5" id="KW-1133">Transmembrane helix</keyword>
<feature type="transmembrane region" description="Helical" evidence="5">
    <location>
        <begin position="332"/>
        <end position="350"/>
    </location>
</feature>
<feature type="transmembrane region" description="Helical" evidence="5">
    <location>
        <begin position="204"/>
        <end position="226"/>
    </location>
</feature>
<organism evidence="7 8">
    <name type="scientific">Bimuria novae-zelandiae CBS 107.79</name>
    <dbReference type="NCBI Taxonomy" id="1447943"/>
    <lineage>
        <taxon>Eukaryota</taxon>
        <taxon>Fungi</taxon>
        <taxon>Dikarya</taxon>
        <taxon>Ascomycota</taxon>
        <taxon>Pezizomycotina</taxon>
        <taxon>Dothideomycetes</taxon>
        <taxon>Pleosporomycetidae</taxon>
        <taxon>Pleosporales</taxon>
        <taxon>Massarineae</taxon>
        <taxon>Didymosphaeriaceae</taxon>
        <taxon>Bimuria</taxon>
    </lineage>
</organism>
<dbReference type="InterPro" id="IPR011701">
    <property type="entry name" value="MFS"/>
</dbReference>
<gene>
    <name evidence="7" type="ORF">BU23DRAFT_507990</name>
</gene>
<reference evidence="7" key="1">
    <citation type="journal article" date="2020" name="Stud. Mycol.">
        <title>101 Dothideomycetes genomes: a test case for predicting lifestyles and emergence of pathogens.</title>
        <authorList>
            <person name="Haridas S."/>
            <person name="Albert R."/>
            <person name="Binder M."/>
            <person name="Bloem J."/>
            <person name="Labutti K."/>
            <person name="Salamov A."/>
            <person name="Andreopoulos B."/>
            <person name="Baker S."/>
            <person name="Barry K."/>
            <person name="Bills G."/>
            <person name="Bluhm B."/>
            <person name="Cannon C."/>
            <person name="Castanera R."/>
            <person name="Culley D."/>
            <person name="Daum C."/>
            <person name="Ezra D."/>
            <person name="Gonzalez J."/>
            <person name="Henrissat B."/>
            <person name="Kuo A."/>
            <person name="Liang C."/>
            <person name="Lipzen A."/>
            <person name="Lutzoni F."/>
            <person name="Magnuson J."/>
            <person name="Mondo S."/>
            <person name="Nolan M."/>
            <person name="Ohm R."/>
            <person name="Pangilinan J."/>
            <person name="Park H.-J."/>
            <person name="Ramirez L."/>
            <person name="Alfaro M."/>
            <person name="Sun H."/>
            <person name="Tritt A."/>
            <person name="Yoshinaga Y."/>
            <person name="Zwiers L.-H."/>
            <person name="Turgeon B."/>
            <person name="Goodwin S."/>
            <person name="Spatafora J."/>
            <person name="Crous P."/>
            <person name="Grigoriev I."/>
        </authorList>
    </citation>
    <scope>NUCLEOTIDE SEQUENCE</scope>
    <source>
        <strain evidence="7">CBS 107.79</strain>
    </source>
</reference>
<evidence type="ECO:0000256" key="2">
    <source>
        <dbReference type="ARBA" id="ARBA00022692"/>
    </source>
</evidence>
<accession>A0A6A5V6K8</accession>
<feature type="transmembrane region" description="Helical" evidence="5">
    <location>
        <begin position="84"/>
        <end position="103"/>
    </location>
</feature>
<dbReference type="PANTHER" id="PTHR23514">
    <property type="entry name" value="BYPASS OF STOP CODON PROTEIN 6"/>
    <property type="match status" value="1"/>
</dbReference>
<dbReference type="GO" id="GO:0022857">
    <property type="term" value="F:transmembrane transporter activity"/>
    <property type="evidence" value="ECO:0007669"/>
    <property type="project" value="InterPro"/>
</dbReference>
<keyword evidence="4 5" id="KW-0472">Membrane</keyword>
<dbReference type="OrthoDB" id="413079at2759"/>
<dbReference type="SUPFAM" id="SSF103473">
    <property type="entry name" value="MFS general substrate transporter"/>
    <property type="match status" value="1"/>
</dbReference>
<dbReference type="PANTHER" id="PTHR23514:SF16">
    <property type="entry name" value="TRANSPORTER, PUTATIVE (AFU_ORTHOLOGUE AFUA_2G17270)-RELATED"/>
    <property type="match status" value="1"/>
</dbReference>
<protein>
    <submittedName>
        <fullName evidence="7">MFS general substrate transporter</fullName>
    </submittedName>
</protein>
<feature type="transmembrane region" description="Helical" evidence="5">
    <location>
        <begin position="420"/>
        <end position="439"/>
    </location>
</feature>
<dbReference type="InterPro" id="IPR020846">
    <property type="entry name" value="MFS_dom"/>
</dbReference>
<keyword evidence="8" id="KW-1185">Reference proteome</keyword>
<feature type="transmembrane region" description="Helical" evidence="5">
    <location>
        <begin position="136"/>
        <end position="156"/>
    </location>
</feature>
<evidence type="ECO:0000256" key="4">
    <source>
        <dbReference type="ARBA" id="ARBA00023136"/>
    </source>
</evidence>
<dbReference type="Gene3D" id="1.20.1250.20">
    <property type="entry name" value="MFS general substrate transporter like domains"/>
    <property type="match status" value="1"/>
</dbReference>
<comment type="subcellular location">
    <subcellularLocation>
        <location evidence="1">Membrane</location>
        <topology evidence="1">Multi-pass membrane protein</topology>
    </subcellularLocation>
</comment>
<dbReference type="GO" id="GO:0016020">
    <property type="term" value="C:membrane"/>
    <property type="evidence" value="ECO:0007669"/>
    <property type="project" value="UniProtKB-SubCell"/>
</dbReference>
<feature type="transmembrane region" description="Helical" evidence="5">
    <location>
        <begin position="177"/>
        <end position="198"/>
    </location>
</feature>
<feature type="transmembrane region" description="Helical" evidence="5">
    <location>
        <begin position="356"/>
        <end position="378"/>
    </location>
</feature>
<dbReference type="InterPro" id="IPR051788">
    <property type="entry name" value="MFS_Transporter"/>
</dbReference>
<dbReference type="InterPro" id="IPR036259">
    <property type="entry name" value="MFS_trans_sf"/>
</dbReference>
<sequence length="447" mass="48658">MSTTTITENVGTVTGLADIELQPIQNNSSPTVHTGEESTPNDDLVLNKKTITKILAVGFLFLFAGLNDGSLGALTPYILRTNNVGTEMVALIYAATFLGWLLAAATNSHFSHYFQLGTILTIGASLQLAANLLRFWSPPFGLYVVTFFFQAAGMGYQDSHGNTFVASIKGAHRWLGFIHAMYALGCLIAPFVATAMAARVGDRWHLFYLFLVGIGCINILAMLVTFRDSLKIRHHMYPSETDQEGSNSRSKSASRDMVLTLKSPPIYLLSMFYFFMLGTGITAGGWIVEYLVSARNGRLPEVGYVPAGFWGGIFLGRVLLAEPTHRFGERRMSMGYCCMILTFHLIFWLVPNLVSSAVSISLLGFFYGPLFATGMSIASKTFEKRIQATAIGLIFVLAQAGGALFPSLTGVIASQVGVKVMQPILVGLIVAMGISWALIPKVQKRDD</sequence>
<feature type="transmembrane region" description="Helical" evidence="5">
    <location>
        <begin position="266"/>
        <end position="288"/>
    </location>
</feature>